<evidence type="ECO:0000313" key="3">
    <source>
        <dbReference type="Proteomes" id="UP000199607"/>
    </source>
</evidence>
<evidence type="ECO:0000313" key="2">
    <source>
        <dbReference type="EMBL" id="SFK88769.1"/>
    </source>
</evidence>
<name>A0A1I4D7E5_9EURY</name>
<sequence length="45" mass="4958">MGLSIGTIGMLVLVGIMMLVLLLLVAKGEVERDSEMQADEYNYKL</sequence>
<proteinExistence type="predicted"/>
<accession>A0A1I4D7E5</accession>
<keyword evidence="1" id="KW-0472">Membrane</keyword>
<keyword evidence="1" id="KW-0812">Transmembrane</keyword>
<protein>
    <submittedName>
        <fullName evidence="2">Uncharacterized protein</fullName>
    </submittedName>
</protein>
<dbReference type="Proteomes" id="UP000199607">
    <property type="component" value="Unassembled WGS sequence"/>
</dbReference>
<evidence type="ECO:0000256" key="1">
    <source>
        <dbReference type="SAM" id="Phobius"/>
    </source>
</evidence>
<gene>
    <name evidence="2" type="ORF">SAMN04487950_1652</name>
</gene>
<dbReference type="EMBL" id="FOTC01000001">
    <property type="protein sequence ID" value="SFK88769.1"/>
    <property type="molecule type" value="Genomic_DNA"/>
</dbReference>
<dbReference type="AlphaFoldDB" id="A0A1I4D7E5"/>
<keyword evidence="3" id="KW-1185">Reference proteome</keyword>
<feature type="transmembrane region" description="Helical" evidence="1">
    <location>
        <begin position="6"/>
        <end position="26"/>
    </location>
</feature>
<reference evidence="3" key="1">
    <citation type="submission" date="2016-10" db="EMBL/GenBank/DDBJ databases">
        <authorList>
            <person name="Varghese N."/>
            <person name="Submissions S."/>
        </authorList>
    </citation>
    <scope>NUCLEOTIDE SEQUENCE [LARGE SCALE GENOMIC DNA]</scope>
    <source>
        <strain evidence="3">CGMCC 1.7738</strain>
    </source>
</reference>
<organism evidence="2 3">
    <name type="scientific">Halogranum rubrum</name>
    <dbReference type="NCBI Taxonomy" id="553466"/>
    <lineage>
        <taxon>Archaea</taxon>
        <taxon>Methanobacteriati</taxon>
        <taxon>Methanobacteriota</taxon>
        <taxon>Stenosarchaea group</taxon>
        <taxon>Halobacteria</taxon>
        <taxon>Halobacteriales</taxon>
        <taxon>Haloferacaceae</taxon>
    </lineage>
</organism>
<keyword evidence="1" id="KW-1133">Transmembrane helix</keyword>